<dbReference type="RefSeq" id="WP_161125829.1">
    <property type="nucleotide sequence ID" value="NZ_VYSB01000016.1"/>
</dbReference>
<gene>
    <name evidence="1" type="ORF">F5985_13780</name>
</gene>
<reference evidence="1 2" key="1">
    <citation type="submission" date="2019-09" db="EMBL/GenBank/DDBJ databases">
        <title>Identification of Malikia spinosa a prominent benzene-, toluene-, and ethylbenzene-degrading bacterium: enrichment, isolation and whole genome sequencing.</title>
        <authorList>
            <person name="Tancsics A."/>
            <person name="Revesz F."/>
            <person name="Kriszt B."/>
        </authorList>
    </citation>
    <scope>NUCLEOTIDE SEQUENCE [LARGE SCALE GENOMIC DNA]</scope>
    <source>
        <strain evidence="1 2">AB6</strain>
    </source>
</reference>
<dbReference type="Proteomes" id="UP000481947">
    <property type="component" value="Unassembled WGS sequence"/>
</dbReference>
<comment type="caution">
    <text evidence="1">The sequence shown here is derived from an EMBL/GenBank/DDBJ whole genome shotgun (WGS) entry which is preliminary data.</text>
</comment>
<evidence type="ECO:0000313" key="1">
    <source>
        <dbReference type="EMBL" id="MYZ53169.1"/>
    </source>
</evidence>
<dbReference type="EMBL" id="VYSB01000016">
    <property type="protein sequence ID" value="MYZ53169.1"/>
    <property type="molecule type" value="Genomic_DNA"/>
</dbReference>
<proteinExistence type="predicted"/>
<accession>A0A7C9IYD6</accession>
<evidence type="ECO:0000313" key="2">
    <source>
        <dbReference type="Proteomes" id="UP000481947"/>
    </source>
</evidence>
<sequence length="131" mass="13941">MSDTTAKTIRHHEVFGFYEGDQAAFLDHRSTARIAAACGAIQTLTAVLMQRELDADDMATVALKVDSRVAMGMLEAIACCTELVNMTASGYGPQTLGNKHFPSDSAGAELMRQTASKAELMRRATDGQGAA</sequence>
<dbReference type="AlphaFoldDB" id="A0A7C9IYD6"/>
<name>A0A7C9IYD6_9BURK</name>
<organism evidence="1 2">
    <name type="scientific">Malikia spinosa</name>
    <dbReference type="NCBI Taxonomy" id="86180"/>
    <lineage>
        <taxon>Bacteria</taxon>
        <taxon>Pseudomonadati</taxon>
        <taxon>Pseudomonadota</taxon>
        <taxon>Betaproteobacteria</taxon>
        <taxon>Burkholderiales</taxon>
        <taxon>Comamonadaceae</taxon>
        <taxon>Malikia</taxon>
    </lineage>
</organism>
<protein>
    <submittedName>
        <fullName evidence="1">Uncharacterized protein</fullName>
    </submittedName>
</protein>